<dbReference type="RefSeq" id="WP_095523569.1">
    <property type="nucleotide sequence ID" value="NZ_MDUX01000008.1"/>
</dbReference>
<dbReference type="Pfam" id="PF21841">
    <property type="entry name" value="DUF6900"/>
    <property type="match status" value="1"/>
</dbReference>
<evidence type="ECO:0000259" key="1">
    <source>
        <dbReference type="Pfam" id="PF21841"/>
    </source>
</evidence>
<evidence type="ECO:0000313" key="4">
    <source>
        <dbReference type="Proteomes" id="UP000216107"/>
    </source>
</evidence>
<evidence type="ECO:0000313" key="3">
    <source>
        <dbReference type="EMBL" id="PAS94811.1"/>
    </source>
</evidence>
<evidence type="ECO:0000313" key="5">
    <source>
        <dbReference type="Proteomes" id="UP000623509"/>
    </source>
</evidence>
<reference evidence="3 4" key="2">
    <citation type="submission" date="2017-07" db="EMBL/GenBank/DDBJ databases">
        <title>Candidatus Dactylopiibacterium carminicum, a nitrogen-fixing symbiont of the cochineal insect Dactylopius coccus and Dactylopius opuntiae (Hemiptera: Coccoidea: Dactylopiidae).</title>
        <authorList>
            <person name="Vera A."/>
        </authorList>
    </citation>
    <scope>NUCLEOTIDE SEQUENCE [LARGE SCALE GENOMIC DNA]</scope>
    <source>
        <strain evidence="3 4">NFDCM</strain>
    </source>
</reference>
<dbReference type="Proteomes" id="UP000216107">
    <property type="component" value="Unassembled WGS sequence"/>
</dbReference>
<reference evidence="2 5" key="1">
    <citation type="submission" date="2016-08" db="EMBL/GenBank/DDBJ databases">
        <title>Candidatus Dactylopiibacterium carminicum genome sequence.</title>
        <authorList>
            <person name="Ramirez-Puebla S.T."/>
            <person name="Ormeno-Orrillo E."/>
            <person name="Vera-Ponce De Leon A."/>
            <person name="Luis L."/>
            <person name="Sanchez-Flores A."/>
            <person name="Monica R."/>
            <person name="Martinez-Romero E."/>
        </authorList>
    </citation>
    <scope>NUCLEOTIDE SEQUENCE [LARGE SCALE GENOMIC DNA]</scope>
    <source>
        <strain evidence="2">END1</strain>
    </source>
</reference>
<dbReference type="AlphaFoldDB" id="A0A272EXI7"/>
<evidence type="ECO:0000313" key="2">
    <source>
        <dbReference type="EMBL" id="KAF7600169.1"/>
    </source>
</evidence>
<accession>A0A272EXI7</accession>
<sequence>MAPQLDTLAQAEIAHIARTQLQIEALASDSLDFHDLSATSIKAALEAAYIFGMVDHMKR</sequence>
<gene>
    <name evidence="2" type="ORF">BGI27_03685</name>
    <name evidence="3" type="ORF">CGU29_02620</name>
</gene>
<name>A0A272EXI7_9RHOO</name>
<protein>
    <recommendedName>
        <fullName evidence="1">DUF6900 domain-containing protein</fullName>
    </recommendedName>
</protein>
<dbReference type="EMBL" id="NMRN01000004">
    <property type="protein sequence ID" value="PAS94811.1"/>
    <property type="molecule type" value="Genomic_DNA"/>
</dbReference>
<keyword evidence="5" id="KW-1185">Reference proteome</keyword>
<feature type="domain" description="DUF6900" evidence="1">
    <location>
        <begin position="12"/>
        <end position="53"/>
    </location>
</feature>
<dbReference type="Proteomes" id="UP000623509">
    <property type="component" value="Unassembled WGS sequence"/>
</dbReference>
<organism evidence="3 4">
    <name type="scientific">Candidatus Dactylopiibacterium carminicum</name>
    <dbReference type="NCBI Taxonomy" id="857335"/>
    <lineage>
        <taxon>Bacteria</taxon>
        <taxon>Pseudomonadati</taxon>
        <taxon>Pseudomonadota</taxon>
        <taxon>Betaproteobacteria</taxon>
        <taxon>Rhodocyclales</taxon>
        <taxon>Rhodocyclaceae</taxon>
        <taxon>Candidatus Dactylopiibacterium</taxon>
    </lineage>
</organism>
<dbReference type="OrthoDB" id="7067229at2"/>
<dbReference type="InterPro" id="IPR054195">
    <property type="entry name" value="DUF6900"/>
</dbReference>
<proteinExistence type="predicted"/>
<comment type="caution">
    <text evidence="3">The sequence shown here is derived from an EMBL/GenBank/DDBJ whole genome shotgun (WGS) entry which is preliminary data.</text>
</comment>
<dbReference type="EMBL" id="MDUX01000008">
    <property type="protein sequence ID" value="KAF7600169.1"/>
    <property type="molecule type" value="Genomic_DNA"/>
</dbReference>